<dbReference type="Pfam" id="PF00383">
    <property type="entry name" value="dCMP_cyt_deam_1"/>
    <property type="match status" value="1"/>
</dbReference>
<dbReference type="AlphaFoldDB" id="A0A6C0BID4"/>
<evidence type="ECO:0000256" key="2">
    <source>
        <dbReference type="ARBA" id="ARBA00022833"/>
    </source>
</evidence>
<keyword evidence="2" id="KW-0862">Zinc</keyword>
<keyword evidence="1" id="KW-0479">Metal-binding</keyword>
<dbReference type="InterPro" id="IPR016192">
    <property type="entry name" value="APOBEC/CMP_deaminase_Zn-bd"/>
</dbReference>
<evidence type="ECO:0000313" key="4">
    <source>
        <dbReference type="EMBL" id="QHS91093.1"/>
    </source>
</evidence>
<reference evidence="4" key="1">
    <citation type="journal article" date="2020" name="Nature">
        <title>Giant virus diversity and host interactions through global metagenomics.</title>
        <authorList>
            <person name="Schulz F."/>
            <person name="Roux S."/>
            <person name="Paez-Espino D."/>
            <person name="Jungbluth S."/>
            <person name="Walsh D.A."/>
            <person name="Denef V.J."/>
            <person name="McMahon K.D."/>
            <person name="Konstantinidis K.T."/>
            <person name="Eloe-Fadrosh E.A."/>
            <person name="Kyrpides N.C."/>
            <person name="Woyke T."/>
        </authorList>
    </citation>
    <scope>NUCLEOTIDE SEQUENCE</scope>
    <source>
        <strain evidence="4">GVMAG-M-3300013004-44</strain>
    </source>
</reference>
<proteinExistence type="predicted"/>
<dbReference type="GO" id="GO:0016787">
    <property type="term" value="F:hydrolase activity"/>
    <property type="evidence" value="ECO:0007669"/>
    <property type="project" value="InterPro"/>
</dbReference>
<accession>A0A6C0BID4</accession>
<dbReference type="SUPFAM" id="SSF53927">
    <property type="entry name" value="Cytidine deaminase-like"/>
    <property type="match status" value="1"/>
</dbReference>
<feature type="domain" description="CMP/dCMP-type deaminase" evidence="3">
    <location>
        <begin position="34"/>
        <end position="111"/>
    </location>
</feature>
<sequence length="125" mass="13955">MRVSKKTVLSLLRQSIHVEASWGKTTIRSIHFAILMKRGKVLEVACNAIGSRTRGCGYTNRTIHAERAVLKKAGDHTKLDGAIMIVIRISRGTGELMNSEPCNTCRPHLEKCMKEHGLKCVYYSS</sequence>
<dbReference type="EMBL" id="MN739155">
    <property type="protein sequence ID" value="QHS91093.1"/>
    <property type="molecule type" value="Genomic_DNA"/>
</dbReference>
<dbReference type="Gene3D" id="3.40.140.10">
    <property type="entry name" value="Cytidine Deaminase, domain 2"/>
    <property type="match status" value="1"/>
</dbReference>
<dbReference type="GO" id="GO:0008270">
    <property type="term" value="F:zinc ion binding"/>
    <property type="evidence" value="ECO:0007669"/>
    <property type="project" value="InterPro"/>
</dbReference>
<name>A0A6C0BID4_9ZZZZ</name>
<dbReference type="PROSITE" id="PS00903">
    <property type="entry name" value="CYT_DCMP_DEAMINASES_1"/>
    <property type="match status" value="1"/>
</dbReference>
<evidence type="ECO:0000256" key="1">
    <source>
        <dbReference type="ARBA" id="ARBA00022723"/>
    </source>
</evidence>
<dbReference type="InterPro" id="IPR002125">
    <property type="entry name" value="CMP_dCMP_dom"/>
</dbReference>
<organism evidence="4">
    <name type="scientific">viral metagenome</name>
    <dbReference type="NCBI Taxonomy" id="1070528"/>
    <lineage>
        <taxon>unclassified sequences</taxon>
        <taxon>metagenomes</taxon>
        <taxon>organismal metagenomes</taxon>
    </lineage>
</organism>
<dbReference type="InterPro" id="IPR016193">
    <property type="entry name" value="Cytidine_deaminase-like"/>
</dbReference>
<evidence type="ECO:0000259" key="3">
    <source>
        <dbReference type="Pfam" id="PF00383"/>
    </source>
</evidence>
<protein>
    <recommendedName>
        <fullName evidence="3">CMP/dCMP-type deaminase domain-containing protein</fullName>
    </recommendedName>
</protein>